<dbReference type="EMBL" id="JABBGC010000001">
    <property type="protein sequence ID" value="NML36477.1"/>
    <property type="molecule type" value="Genomic_DNA"/>
</dbReference>
<comment type="caution">
    <text evidence="1">The sequence shown here is derived from an EMBL/GenBank/DDBJ whole genome shotgun (WGS) entry which is preliminary data.</text>
</comment>
<dbReference type="AlphaFoldDB" id="A0A848GFB3"/>
<gene>
    <name evidence="1" type="ORF">HHL17_04645</name>
</gene>
<dbReference type="SUPFAM" id="SSF48452">
    <property type="entry name" value="TPR-like"/>
    <property type="match status" value="1"/>
</dbReference>
<organism evidence="1 2">
    <name type="scientific">Chitinophaga fulva</name>
    <dbReference type="NCBI Taxonomy" id="2728842"/>
    <lineage>
        <taxon>Bacteria</taxon>
        <taxon>Pseudomonadati</taxon>
        <taxon>Bacteroidota</taxon>
        <taxon>Chitinophagia</taxon>
        <taxon>Chitinophagales</taxon>
        <taxon>Chitinophagaceae</taxon>
        <taxon>Chitinophaga</taxon>
    </lineage>
</organism>
<dbReference type="Proteomes" id="UP000583266">
    <property type="component" value="Unassembled WGS sequence"/>
</dbReference>
<keyword evidence="1" id="KW-0449">Lipoprotein</keyword>
<sequence>MKRLSSIILVTLVVVTGCTKGFLDINKDPNNPSTASLNLLLTGAEQGLAYDMGFTNDARGARGLTEVLSVYVHQIVVREDQDQYGATGSQFDINNAWSDFYSSQTVSGLPDYIGMLENVNVLITQATANGYRHYAGIGKLLKAYGFSQFVDAFADVPFSEANQFASNGVRYPKYDKGADIYKQLFPLIDAAIADLQAPNGLLEPGKDDLFYGGDVKKWIRFANSLKLKLYNQVRLVQDVSGPVSQLVSGGNLISQTSEGFMLKYGSQVAPDDRNPGFSEYYATQKSHYISPWFYEIMKGYNPRLFTGIKDPRIPYYFYNQNSKAGGSQNPTEYRDSAFISIYFGSTGTNRNASQDNSMTVFGLYPVGGRYDVGDAITVTAGSGTGAAPLRLLTYADVLYIEAELINAGALAGDARQKLSDAIDESFKQVDFVANLAKGAQNVPTIVGTGATNYRNSILGVYDGRASAKDKLEVIVTQKWIQAFGFSGDAYSDYRRTGFPILFNPNDPTMAPGGFAQPPLLGNPTLPPPQAKVPVALGRNYPLSLPWPNVDIQVNPNAPAQKRPDVTPVFWDK</sequence>
<reference evidence="1 2" key="1">
    <citation type="submission" date="2020-04" db="EMBL/GenBank/DDBJ databases">
        <title>Chitinophaga sp. G-6-1-13 sp. nov., isolated from soil.</title>
        <authorList>
            <person name="Dahal R.H."/>
            <person name="Chaudhary D.K."/>
        </authorList>
    </citation>
    <scope>NUCLEOTIDE SEQUENCE [LARGE SCALE GENOMIC DNA]</scope>
    <source>
        <strain evidence="1 2">G-6-1-13</strain>
    </source>
</reference>
<accession>A0A848GFB3</accession>
<proteinExistence type="predicted"/>
<dbReference type="InterPro" id="IPR041662">
    <property type="entry name" value="SusD-like_2"/>
</dbReference>
<keyword evidence="2" id="KW-1185">Reference proteome</keyword>
<dbReference type="Gene3D" id="1.25.40.390">
    <property type="match status" value="1"/>
</dbReference>
<evidence type="ECO:0000313" key="1">
    <source>
        <dbReference type="EMBL" id="NML36477.1"/>
    </source>
</evidence>
<dbReference type="InterPro" id="IPR011990">
    <property type="entry name" value="TPR-like_helical_dom_sf"/>
</dbReference>
<protein>
    <submittedName>
        <fullName evidence="1">SusD/RagB family nutrient-binding outer membrane lipoprotein</fullName>
    </submittedName>
</protein>
<dbReference type="RefSeq" id="WP_169223601.1">
    <property type="nucleotide sequence ID" value="NZ_JABBGC010000001.1"/>
</dbReference>
<dbReference type="Pfam" id="PF12771">
    <property type="entry name" value="SusD-like_2"/>
    <property type="match status" value="1"/>
</dbReference>
<dbReference type="PROSITE" id="PS51257">
    <property type="entry name" value="PROKAR_LIPOPROTEIN"/>
    <property type="match status" value="1"/>
</dbReference>
<evidence type="ECO:0000313" key="2">
    <source>
        <dbReference type="Proteomes" id="UP000583266"/>
    </source>
</evidence>
<name>A0A848GFB3_9BACT</name>